<sequence length="513" mass="58034">MGNYCDKNGSEVGYELDKEISLAKRNVSSPTYKHNMLESTAQNNYLKDKLQQISLFSQQPAIFSNNVPSYKSNSTTQNSRSASQPSTASNSNQSTKKQLNFKIINQLESKNKQSGAGARIQGAKKSQLDKFIYPAPGAYGQSYYRENLITVYSPMNFEIFQVRVHNVMSLQEFKSRIAQRFETYADNIIIGVGDNEYSGNSGKIDEGKLNIQNDLGINEKTVVKVTFKNKPIFPKKEKNSRSKSKSGYSSSVVNSNGLMNLYMRYQEQMNGRTSVLEEYKLNESNIIDDNNIQDTQTLNDHDTSKDSKAKINVSNRLLFEQKSSKYANNVKLMQRLKEKVSKNLFLADDIISQETSPIRQIITKTNDSNNNYALNYPGSFLSRISNEPAQEHVTTVIVSNKTFDSGSTPQENPKIQVKTCGISQQSSMSVYKKSFMQELVLSQAGSTKNEFRNQKTIHGEFMTSKNNQQLFEKSSKMMKSGIQKKSELKESVKKKMMGNLIEAESRLSRMLKQ</sequence>
<feature type="region of interest" description="Disordered" evidence="1">
    <location>
        <begin position="67"/>
        <end position="95"/>
    </location>
</feature>
<evidence type="ECO:0000256" key="1">
    <source>
        <dbReference type="SAM" id="MobiDB-lite"/>
    </source>
</evidence>
<keyword evidence="3" id="KW-1185">Reference proteome</keyword>
<dbReference type="EMBL" id="CCKQ01007336">
    <property type="protein sequence ID" value="CDW78693.1"/>
    <property type="molecule type" value="Genomic_DNA"/>
</dbReference>
<protein>
    <submittedName>
        <fullName evidence="2">Uncharacterized protein</fullName>
    </submittedName>
</protein>
<reference evidence="2 3" key="1">
    <citation type="submission" date="2014-06" db="EMBL/GenBank/DDBJ databases">
        <authorList>
            <person name="Swart Estienne"/>
        </authorList>
    </citation>
    <scope>NUCLEOTIDE SEQUENCE [LARGE SCALE GENOMIC DNA]</scope>
    <source>
        <strain evidence="2 3">130c</strain>
    </source>
</reference>
<organism evidence="2 3">
    <name type="scientific">Stylonychia lemnae</name>
    <name type="common">Ciliate</name>
    <dbReference type="NCBI Taxonomy" id="5949"/>
    <lineage>
        <taxon>Eukaryota</taxon>
        <taxon>Sar</taxon>
        <taxon>Alveolata</taxon>
        <taxon>Ciliophora</taxon>
        <taxon>Intramacronucleata</taxon>
        <taxon>Spirotrichea</taxon>
        <taxon>Stichotrichia</taxon>
        <taxon>Sporadotrichida</taxon>
        <taxon>Oxytrichidae</taxon>
        <taxon>Stylonychinae</taxon>
        <taxon>Stylonychia</taxon>
    </lineage>
</organism>
<evidence type="ECO:0000313" key="2">
    <source>
        <dbReference type="EMBL" id="CDW78693.1"/>
    </source>
</evidence>
<name>A0A078ACW6_STYLE</name>
<evidence type="ECO:0000313" key="3">
    <source>
        <dbReference type="Proteomes" id="UP000039865"/>
    </source>
</evidence>
<accession>A0A078ACW6</accession>
<dbReference type="AlphaFoldDB" id="A0A078ACW6"/>
<proteinExistence type="predicted"/>
<gene>
    <name evidence="2" type="primary">Contig14809.g15775</name>
    <name evidence="2" type="ORF">STYLEM_7675</name>
</gene>
<dbReference type="InParanoid" id="A0A078ACW6"/>
<dbReference type="Proteomes" id="UP000039865">
    <property type="component" value="Unassembled WGS sequence"/>
</dbReference>